<evidence type="ECO:0000259" key="6">
    <source>
        <dbReference type="SMART" id="SM00906"/>
    </source>
</evidence>
<dbReference type="GO" id="GO:0000981">
    <property type="term" value="F:DNA-binding transcription factor activity, RNA polymerase II-specific"/>
    <property type="evidence" value="ECO:0007669"/>
    <property type="project" value="InterPro"/>
</dbReference>
<evidence type="ECO:0000256" key="3">
    <source>
        <dbReference type="ARBA" id="ARBA00023163"/>
    </source>
</evidence>
<feature type="domain" description="Xylanolytic transcriptional activator regulatory" evidence="6">
    <location>
        <begin position="297"/>
        <end position="368"/>
    </location>
</feature>
<dbReference type="Gene3D" id="4.10.240.10">
    <property type="entry name" value="Zn(2)-C6 fungal-type DNA-binding domain"/>
    <property type="match status" value="1"/>
</dbReference>
<protein>
    <recommendedName>
        <fullName evidence="6">Xylanolytic transcriptional activator regulatory domain-containing protein</fullName>
    </recommendedName>
</protein>
<feature type="compositionally biased region" description="Basic and acidic residues" evidence="5">
    <location>
        <begin position="82"/>
        <end position="91"/>
    </location>
</feature>
<evidence type="ECO:0000313" key="8">
    <source>
        <dbReference type="Proteomes" id="UP001309876"/>
    </source>
</evidence>
<evidence type="ECO:0000256" key="2">
    <source>
        <dbReference type="ARBA" id="ARBA00023125"/>
    </source>
</evidence>
<dbReference type="InterPro" id="IPR036864">
    <property type="entry name" value="Zn2-C6_fun-type_DNA-bd_sf"/>
</dbReference>
<reference evidence="7 8" key="1">
    <citation type="submission" date="2023-08" db="EMBL/GenBank/DDBJ databases">
        <title>Black Yeasts Isolated from many extreme environments.</title>
        <authorList>
            <person name="Coleine C."/>
            <person name="Stajich J.E."/>
            <person name="Selbmann L."/>
        </authorList>
    </citation>
    <scope>NUCLEOTIDE SEQUENCE [LARGE SCALE GENOMIC DNA]</scope>
    <source>
        <strain evidence="7 8">CCFEE 5910</strain>
    </source>
</reference>
<dbReference type="CDD" id="cd12148">
    <property type="entry name" value="fungal_TF_MHR"/>
    <property type="match status" value="1"/>
</dbReference>
<dbReference type="GO" id="GO:0006351">
    <property type="term" value="P:DNA-templated transcription"/>
    <property type="evidence" value="ECO:0007669"/>
    <property type="project" value="InterPro"/>
</dbReference>
<evidence type="ECO:0000313" key="7">
    <source>
        <dbReference type="EMBL" id="KAK5090274.1"/>
    </source>
</evidence>
<dbReference type="AlphaFoldDB" id="A0AAN7T642"/>
<sequence length="759" mass="85270">MAASQAQKDAYKVMRRGTRACRRRRKIKCIYNDDASEICQECAAHSRECSKQGTVRAKGHPSSSAKSVRVQVTRLESAVEKLERERNRADEPDPTVDATRSDRQSNILQNGFDTLGSDYKRKAPPVFALFDNDILHQKDVLDAYTIEFPSSIQFPQSTLSDRDKLLSTISNIPNILQVLHFASDWWISWREQHFALRKVASNRTLYDFVQSKLSEDSPIAVALGLMAVAMALGQVRPGIDDMSFNLPVPANHITNHILAAVDQVICDSKEYQLQNDSIILFMMRAKHHTENNQLRKAWLRIRQGISCAQAINFGSLTSAELSEEAAEQQRFLASIFEMDRLISMILGLPYAVDPAFTDVRAFSVILDPSVEDESLKMRALRRIIAITAGHVNDRNAQGHECRHFADSTQATLDMVAGAMPVGWWDLAAQPLSGLAAHRYESIMVQLWFWTVQTYLHLPYLIKPREDGPYPHYRQLCLQGTRNLLQSFVYLRTEPSVSVYMCNCDDFQALLGACILLVGTLQNASKLLDQPAGDESLETYESCASLDADLALIEELKEIFRYRMHEQGGIISKQGLAVLEELTCFLYDDDDQHTELDGSQTGLTGMNIGINREQKTIMLPYFGTIRVELTKKIPKRRTTCPKTLTMPTPPRSTSGSQGDLSPGLQSLPKFSPSSFSEATPDDLADQPQPFFVSIMQANPYHGTNKNDSALNTASEVGQDLAPDLPQMAPIAWDQWENYMFNQELGLDWNSGSPWTDTPFR</sequence>
<accession>A0AAN7T642</accession>
<feature type="region of interest" description="Disordered" evidence="5">
    <location>
        <begin position="82"/>
        <end position="103"/>
    </location>
</feature>
<dbReference type="GO" id="GO:0003677">
    <property type="term" value="F:DNA binding"/>
    <property type="evidence" value="ECO:0007669"/>
    <property type="project" value="UniProtKB-KW"/>
</dbReference>
<dbReference type="PANTHER" id="PTHR47840:SF1">
    <property type="entry name" value="ZN(II)2CYS6 TRANSCRIPTION FACTOR (EUROFUNG)"/>
    <property type="match status" value="1"/>
</dbReference>
<organism evidence="7 8">
    <name type="scientific">Lithohypha guttulata</name>
    <dbReference type="NCBI Taxonomy" id="1690604"/>
    <lineage>
        <taxon>Eukaryota</taxon>
        <taxon>Fungi</taxon>
        <taxon>Dikarya</taxon>
        <taxon>Ascomycota</taxon>
        <taxon>Pezizomycotina</taxon>
        <taxon>Eurotiomycetes</taxon>
        <taxon>Chaetothyriomycetidae</taxon>
        <taxon>Chaetothyriales</taxon>
        <taxon>Trichomeriaceae</taxon>
        <taxon>Lithohypha</taxon>
    </lineage>
</organism>
<proteinExistence type="predicted"/>
<comment type="caution">
    <text evidence="7">The sequence shown here is derived from an EMBL/GenBank/DDBJ whole genome shotgun (WGS) entry which is preliminary data.</text>
</comment>
<evidence type="ECO:0000256" key="1">
    <source>
        <dbReference type="ARBA" id="ARBA00023015"/>
    </source>
</evidence>
<evidence type="ECO:0000256" key="4">
    <source>
        <dbReference type="ARBA" id="ARBA00023242"/>
    </source>
</evidence>
<keyword evidence="3" id="KW-0804">Transcription</keyword>
<keyword evidence="8" id="KW-1185">Reference proteome</keyword>
<evidence type="ECO:0000256" key="5">
    <source>
        <dbReference type="SAM" id="MobiDB-lite"/>
    </source>
</evidence>
<keyword evidence="2" id="KW-0238">DNA-binding</keyword>
<keyword evidence="1" id="KW-0805">Transcription regulation</keyword>
<feature type="region of interest" description="Disordered" evidence="5">
    <location>
        <begin position="638"/>
        <end position="684"/>
    </location>
</feature>
<dbReference type="SMART" id="SM00906">
    <property type="entry name" value="Fungal_trans"/>
    <property type="match status" value="1"/>
</dbReference>
<feature type="compositionally biased region" description="Polar residues" evidence="5">
    <location>
        <begin position="639"/>
        <end position="658"/>
    </location>
</feature>
<dbReference type="Proteomes" id="UP001309876">
    <property type="component" value="Unassembled WGS sequence"/>
</dbReference>
<keyword evidence="4" id="KW-0539">Nucleus</keyword>
<gene>
    <name evidence="7" type="ORF">LTR05_000445</name>
</gene>
<name>A0AAN7T642_9EURO</name>
<dbReference type="PANTHER" id="PTHR47840">
    <property type="entry name" value="ZN(II)2CYS6 TRANSCRIPTION FACTOR (EUROFUNG)-RELATED"/>
    <property type="match status" value="1"/>
</dbReference>
<dbReference type="EMBL" id="JAVRRJ010000001">
    <property type="protein sequence ID" value="KAK5090274.1"/>
    <property type="molecule type" value="Genomic_DNA"/>
</dbReference>
<dbReference type="InterPro" id="IPR007219">
    <property type="entry name" value="XnlR_reg_dom"/>
</dbReference>
<dbReference type="GO" id="GO:0008270">
    <property type="term" value="F:zinc ion binding"/>
    <property type="evidence" value="ECO:0007669"/>
    <property type="project" value="InterPro"/>
</dbReference>